<gene>
    <name evidence="1" type="ORF">PHY01_31010</name>
</gene>
<reference evidence="1 2" key="1">
    <citation type="submission" date="2019-06" db="EMBL/GenBank/DDBJ databases">
        <title>Whole genome shotgun sequence of Pseudonocardia hydrocarbonoxydans NBRC 14498.</title>
        <authorList>
            <person name="Hosoyama A."/>
            <person name="Uohara A."/>
            <person name="Ohji S."/>
            <person name="Ichikawa N."/>
        </authorList>
    </citation>
    <scope>NUCLEOTIDE SEQUENCE [LARGE SCALE GENOMIC DNA]</scope>
    <source>
        <strain evidence="1 2">NBRC 14498</strain>
    </source>
</reference>
<comment type="caution">
    <text evidence="1">The sequence shown here is derived from an EMBL/GenBank/DDBJ whole genome shotgun (WGS) entry which is preliminary data.</text>
</comment>
<name>A0A4Y3WQP9_9PSEU</name>
<protein>
    <submittedName>
        <fullName evidence="1">Uncharacterized protein</fullName>
    </submittedName>
</protein>
<dbReference type="OrthoDB" id="5121773at2"/>
<evidence type="ECO:0000313" key="1">
    <source>
        <dbReference type="EMBL" id="GEC20818.1"/>
    </source>
</evidence>
<dbReference type="EMBL" id="BJNG01000025">
    <property type="protein sequence ID" value="GEC20818.1"/>
    <property type="molecule type" value="Genomic_DNA"/>
</dbReference>
<dbReference type="Proteomes" id="UP000320338">
    <property type="component" value="Unassembled WGS sequence"/>
</dbReference>
<keyword evidence="2" id="KW-1185">Reference proteome</keyword>
<proteinExistence type="predicted"/>
<sequence length="164" mass="18071">MPKRTWITPEGEHISSAMPSTGYLPDAGTIELTDWDGYFVQLSVELVNGRYRCNELRVREGEAGKEITGEAIRNLSLSRMIREGVLHVRRFVRPPEAPTDVDEDLRKLQWVAEVYRFAYAVGDPPKQAVAEGLQVSPATAGRWIARSRKAGLLGPAEGPGRAGG</sequence>
<dbReference type="AlphaFoldDB" id="A0A4Y3WQP9"/>
<evidence type="ECO:0000313" key="2">
    <source>
        <dbReference type="Proteomes" id="UP000320338"/>
    </source>
</evidence>
<dbReference type="RefSeq" id="WP_141279352.1">
    <property type="nucleotide sequence ID" value="NZ_BAAARZ010000018.1"/>
</dbReference>
<organism evidence="1 2">
    <name type="scientific">Pseudonocardia hydrocarbonoxydans</name>
    <dbReference type="NCBI Taxonomy" id="76726"/>
    <lineage>
        <taxon>Bacteria</taxon>
        <taxon>Bacillati</taxon>
        <taxon>Actinomycetota</taxon>
        <taxon>Actinomycetes</taxon>
        <taxon>Pseudonocardiales</taxon>
        <taxon>Pseudonocardiaceae</taxon>
        <taxon>Pseudonocardia</taxon>
    </lineage>
</organism>
<accession>A0A4Y3WQP9</accession>